<organism evidence="5">
    <name type="scientific">Burkholderia cenocepacia</name>
    <dbReference type="NCBI Taxonomy" id="95486"/>
    <lineage>
        <taxon>Bacteria</taxon>
        <taxon>Pseudomonadati</taxon>
        <taxon>Pseudomonadota</taxon>
        <taxon>Betaproteobacteria</taxon>
        <taxon>Burkholderiales</taxon>
        <taxon>Burkholderiaceae</taxon>
        <taxon>Burkholderia</taxon>
        <taxon>Burkholderia cepacia complex</taxon>
    </lineage>
</organism>
<gene>
    <name evidence="5" type="ORF">GFJ35_15205</name>
</gene>
<dbReference type="CDD" id="cd04586">
    <property type="entry name" value="CBS_pair_BON_assoc"/>
    <property type="match status" value="1"/>
</dbReference>
<dbReference type="PIRSF" id="PIRSF036990">
    <property type="entry name" value="UCP036990_CBS_BON"/>
    <property type="match status" value="1"/>
</dbReference>
<dbReference type="Gene3D" id="3.30.1340.30">
    <property type="match status" value="1"/>
</dbReference>
<dbReference type="RefSeq" id="WP_163124215.1">
    <property type="nucleotide sequence ID" value="NZ_JAAEAM010000015.1"/>
</dbReference>
<reference evidence="5" key="1">
    <citation type="submission" date="2019-11" db="EMBL/GenBank/DDBJ databases">
        <title>Burkholderia cenocepacia CF.</title>
        <authorList>
            <person name="Vianna E.F."/>
            <person name="Marques E.A."/>
            <person name="Albano R.M."/>
            <person name="Leao R.S."/>
        </authorList>
    </citation>
    <scope>NUCLEOTIDE SEQUENCE</scope>
    <source>
        <strain evidence="5">MS-2140</strain>
    </source>
</reference>
<keyword evidence="1 2" id="KW-0129">CBS domain</keyword>
<dbReference type="InterPro" id="IPR000644">
    <property type="entry name" value="CBS_dom"/>
</dbReference>
<accession>A0A6B2MET8</accession>
<evidence type="ECO:0000313" key="5">
    <source>
        <dbReference type="EMBL" id="NDV73421.1"/>
    </source>
</evidence>
<dbReference type="InterPro" id="IPR051257">
    <property type="entry name" value="Diverse_CBS-Domain"/>
</dbReference>
<dbReference type="PROSITE" id="PS50914">
    <property type="entry name" value="BON"/>
    <property type="match status" value="1"/>
</dbReference>
<dbReference type="InterPro" id="IPR007055">
    <property type="entry name" value="BON_dom"/>
</dbReference>
<name>A0A6B2MET8_9BURK</name>
<evidence type="ECO:0000259" key="3">
    <source>
        <dbReference type="PROSITE" id="PS50914"/>
    </source>
</evidence>
<evidence type="ECO:0000259" key="4">
    <source>
        <dbReference type="PROSITE" id="PS51371"/>
    </source>
</evidence>
<dbReference type="PANTHER" id="PTHR43080">
    <property type="entry name" value="CBS DOMAIN-CONTAINING PROTEIN CBSX3, MITOCHONDRIAL"/>
    <property type="match status" value="1"/>
</dbReference>
<dbReference type="SUPFAM" id="SSF54631">
    <property type="entry name" value="CBS-domain pair"/>
    <property type="match status" value="1"/>
</dbReference>
<feature type="domain" description="CBS" evidence="4">
    <location>
        <begin position="95"/>
        <end position="151"/>
    </location>
</feature>
<dbReference type="EMBL" id="JAAEAM010000015">
    <property type="protein sequence ID" value="NDV73421.1"/>
    <property type="molecule type" value="Genomic_DNA"/>
</dbReference>
<dbReference type="SMART" id="SM00116">
    <property type="entry name" value="CBS"/>
    <property type="match status" value="2"/>
</dbReference>
<comment type="caution">
    <text evidence="5">The sequence shown here is derived from an EMBL/GenBank/DDBJ whole genome shotgun (WGS) entry which is preliminary data.</text>
</comment>
<feature type="domain" description="CBS" evidence="4">
    <location>
        <begin position="7"/>
        <end position="64"/>
    </location>
</feature>
<dbReference type="Pfam" id="PF00571">
    <property type="entry name" value="CBS"/>
    <property type="match status" value="2"/>
</dbReference>
<proteinExistence type="predicted"/>
<dbReference type="Gene3D" id="3.10.580.10">
    <property type="entry name" value="CBS-domain"/>
    <property type="match status" value="1"/>
</dbReference>
<evidence type="ECO:0000256" key="2">
    <source>
        <dbReference type="PROSITE-ProRule" id="PRU00703"/>
    </source>
</evidence>
<dbReference type="PANTHER" id="PTHR43080:SF26">
    <property type="entry name" value="REGULATORY PROTEIN"/>
    <property type="match status" value="1"/>
</dbReference>
<evidence type="ECO:0000256" key="1">
    <source>
        <dbReference type="ARBA" id="ARBA00023122"/>
    </source>
</evidence>
<dbReference type="InterPro" id="IPR017080">
    <property type="entry name" value="UCP036990_CBS_BON"/>
</dbReference>
<dbReference type="PROSITE" id="PS51371">
    <property type="entry name" value="CBS"/>
    <property type="match status" value="2"/>
</dbReference>
<dbReference type="Pfam" id="PF04972">
    <property type="entry name" value="BON"/>
    <property type="match status" value="1"/>
</dbReference>
<sequence>MYARDVMTTSVISASPEMSVQETAKLLVEHGISAAPVIDADGKLIGIVSEGDLVHRVEIGTHAKRRSWWLELLASSRELASEYVKEHAQTVKDLMTVDVVTVAEDTPLFEVAELLERHRIKRVPVVDNGKVAGLVSRADLVRALASDTHDRRKSLAHADVEIREAILNAMSGQRWALSRGQIIVKNGKVHLWGVIFSEEERKAVCVAAQTVPGVKQVISHLVYPVTLPSM</sequence>
<protein>
    <submittedName>
        <fullName evidence="5">CBS domain-containing protein</fullName>
    </submittedName>
</protein>
<dbReference type="AlphaFoldDB" id="A0A6B2MET8"/>
<feature type="domain" description="BON" evidence="3">
    <location>
        <begin position="158"/>
        <end position="225"/>
    </location>
</feature>
<dbReference type="InterPro" id="IPR046342">
    <property type="entry name" value="CBS_dom_sf"/>
</dbReference>